<dbReference type="InterPro" id="IPR028098">
    <property type="entry name" value="Glyco_trans_4-like_N"/>
</dbReference>
<comment type="caution">
    <text evidence="2">The sequence shown here is derived from an EMBL/GenBank/DDBJ whole genome shotgun (WGS) entry which is preliminary data.</text>
</comment>
<feature type="domain" description="Glycosyltransferase subfamily 4-like N-terminal" evidence="1">
    <location>
        <begin position="25"/>
        <end position="212"/>
    </location>
</feature>
<evidence type="ECO:0000313" key="2">
    <source>
        <dbReference type="EMBL" id="OGZ17778.1"/>
    </source>
</evidence>
<dbReference type="SUPFAM" id="SSF53756">
    <property type="entry name" value="UDP-Glycosyltransferase/glycogen phosphorylase"/>
    <property type="match status" value="1"/>
</dbReference>
<evidence type="ECO:0000313" key="3">
    <source>
        <dbReference type="Proteomes" id="UP000178893"/>
    </source>
</evidence>
<reference evidence="2 3" key="1">
    <citation type="journal article" date="2016" name="Nat. Commun.">
        <title>Thousands of microbial genomes shed light on interconnected biogeochemical processes in an aquifer system.</title>
        <authorList>
            <person name="Anantharaman K."/>
            <person name="Brown C.T."/>
            <person name="Hug L.A."/>
            <person name="Sharon I."/>
            <person name="Castelle C.J."/>
            <person name="Probst A.J."/>
            <person name="Thomas B.C."/>
            <person name="Singh A."/>
            <person name="Wilkins M.J."/>
            <person name="Karaoz U."/>
            <person name="Brodie E.L."/>
            <person name="Williams K.H."/>
            <person name="Hubbard S.S."/>
            <person name="Banfield J.F."/>
        </authorList>
    </citation>
    <scope>NUCLEOTIDE SEQUENCE [LARGE SCALE GENOMIC DNA]</scope>
</reference>
<dbReference type="Pfam" id="PF13439">
    <property type="entry name" value="Glyco_transf_4"/>
    <property type="match status" value="1"/>
</dbReference>
<evidence type="ECO:0000259" key="1">
    <source>
        <dbReference type="Pfam" id="PF13439"/>
    </source>
</evidence>
<dbReference type="EMBL" id="MHLW01000026">
    <property type="protein sequence ID" value="OGZ17778.1"/>
    <property type="molecule type" value="Genomic_DNA"/>
</dbReference>
<organism evidence="2 3">
    <name type="scientific">Candidatus Nealsonbacteria bacterium RBG_13_37_56</name>
    <dbReference type="NCBI Taxonomy" id="1801661"/>
    <lineage>
        <taxon>Bacteria</taxon>
        <taxon>Candidatus Nealsoniibacteriota</taxon>
    </lineage>
</organism>
<dbReference type="Gene3D" id="3.40.50.2000">
    <property type="entry name" value="Glycogen Phosphorylase B"/>
    <property type="match status" value="1"/>
</dbReference>
<sequence length="214" mass="25082">MSKKILLIATAFPPRIGSGAKRLFSIANNLSFLGWDIYVLTLEKGYYDFREEDLSFVFPKVQVFRTKAWIPKPENILGKIIMAFSHLILIPDRFLVWLPFGFKKGLEIIKKEKINIIYSSAPSFSVHLLARKLKRETGIKWVAEFRDPWTENIAFKKKFFIKRFIERKMERNVLKESDLIISVAENIEESLKRALGFKNKEKFHIITNGFNIHD</sequence>
<proteinExistence type="predicted"/>
<dbReference type="AlphaFoldDB" id="A0A1G2DXY6"/>
<name>A0A1G2DXY6_9BACT</name>
<gene>
    <name evidence="2" type="ORF">A2V72_01920</name>
</gene>
<protein>
    <recommendedName>
        <fullName evidence="1">Glycosyltransferase subfamily 4-like N-terminal domain-containing protein</fullName>
    </recommendedName>
</protein>
<accession>A0A1G2DXY6</accession>
<dbReference type="Proteomes" id="UP000178893">
    <property type="component" value="Unassembled WGS sequence"/>
</dbReference>